<dbReference type="InterPro" id="IPR017896">
    <property type="entry name" value="4Fe4S_Fe-S-bd"/>
</dbReference>
<name>A0A370DNN2_9GAMM</name>
<keyword evidence="2" id="KW-0408">Iron</keyword>
<feature type="domain" description="4Fe-4S ferredoxin-type" evidence="4">
    <location>
        <begin position="255"/>
        <end position="286"/>
    </location>
</feature>
<dbReference type="Pfam" id="PF17179">
    <property type="entry name" value="Fer4_22"/>
    <property type="match status" value="1"/>
</dbReference>
<dbReference type="InterPro" id="IPR009051">
    <property type="entry name" value="Helical_ferredxn"/>
</dbReference>
<dbReference type="InterPro" id="IPR017900">
    <property type="entry name" value="4Fe4S_Fe_S_CS"/>
</dbReference>
<keyword evidence="6" id="KW-1185">Reference proteome</keyword>
<dbReference type="GO" id="GO:0051536">
    <property type="term" value="F:iron-sulfur cluster binding"/>
    <property type="evidence" value="ECO:0007669"/>
    <property type="project" value="UniProtKB-KW"/>
</dbReference>
<evidence type="ECO:0000313" key="5">
    <source>
        <dbReference type="EMBL" id="RDH85984.1"/>
    </source>
</evidence>
<keyword evidence="3" id="KW-0411">Iron-sulfur</keyword>
<evidence type="ECO:0000259" key="4">
    <source>
        <dbReference type="PROSITE" id="PS51379"/>
    </source>
</evidence>
<dbReference type="SUPFAM" id="SSF46548">
    <property type="entry name" value="alpha-helical ferredoxin"/>
    <property type="match status" value="1"/>
</dbReference>
<evidence type="ECO:0000256" key="2">
    <source>
        <dbReference type="ARBA" id="ARBA00023004"/>
    </source>
</evidence>
<organism evidence="5 6">
    <name type="scientific">endosymbiont of Galathealinum brachiosum</name>
    <dbReference type="NCBI Taxonomy" id="2200906"/>
    <lineage>
        <taxon>Bacteria</taxon>
        <taxon>Pseudomonadati</taxon>
        <taxon>Pseudomonadota</taxon>
        <taxon>Gammaproteobacteria</taxon>
        <taxon>sulfur-oxidizing symbionts</taxon>
    </lineage>
</organism>
<evidence type="ECO:0000313" key="6">
    <source>
        <dbReference type="Proteomes" id="UP000254266"/>
    </source>
</evidence>
<dbReference type="PANTHER" id="PTHR40447">
    <property type="entry name" value="ANAEROBIC SULFITE REDUCTASE SUBUNIT A"/>
    <property type="match status" value="1"/>
</dbReference>
<comment type="caution">
    <text evidence="5">The sequence shown here is derived from an EMBL/GenBank/DDBJ whole genome shotgun (WGS) entry which is preliminary data.</text>
</comment>
<proteinExistence type="predicted"/>
<gene>
    <name evidence="5" type="ORF">DIZ80_00480</name>
</gene>
<dbReference type="Proteomes" id="UP000254266">
    <property type="component" value="Unassembled WGS sequence"/>
</dbReference>
<dbReference type="Gene3D" id="1.10.1060.10">
    <property type="entry name" value="Alpha-helical ferredoxin"/>
    <property type="match status" value="1"/>
</dbReference>
<evidence type="ECO:0000256" key="1">
    <source>
        <dbReference type="ARBA" id="ARBA00022723"/>
    </source>
</evidence>
<dbReference type="GO" id="GO:0046872">
    <property type="term" value="F:metal ion binding"/>
    <property type="evidence" value="ECO:0007669"/>
    <property type="project" value="UniProtKB-KW"/>
</dbReference>
<reference evidence="5 6" key="1">
    <citation type="journal article" date="2018" name="ISME J.">
        <title>Endosymbiont genomes yield clues of tubeworm success.</title>
        <authorList>
            <person name="Li Y."/>
            <person name="Liles M.R."/>
            <person name="Halanych K.M."/>
        </authorList>
    </citation>
    <scope>NUCLEOTIDE SEQUENCE [LARGE SCALE GENOMIC DNA]</scope>
    <source>
        <strain evidence="5">A1464</strain>
    </source>
</reference>
<keyword evidence="1" id="KW-0479">Metal-binding</keyword>
<dbReference type="AlphaFoldDB" id="A0A370DNN2"/>
<evidence type="ECO:0000256" key="3">
    <source>
        <dbReference type="ARBA" id="ARBA00023014"/>
    </source>
</evidence>
<dbReference type="PROSITE" id="PS51379">
    <property type="entry name" value="4FE4S_FER_2"/>
    <property type="match status" value="2"/>
</dbReference>
<sequence>MITQRYFFKSNQLQSLLDCLQDEGYLCIGPQVRDGAIVFGPVSSVEQFPRGIHDVQAPGRYSLESTASSKYFNWANGPQAIKPLLFAPEEKLWESSQSVDGNISFKTTKPDIKPMAIIGARACDIAAMKIQDMHFLQQQSVDPCYKTRRENLLVIAVNCGHPADTCFCHSTGDGPFVDDDAEDDCFDIALTELENGFLIDANTKAGKKILTGLNLQDCTDELLAEAKSIKAHASKQQRQLPAFDIKSHLSDDLKNDVWHNIAAKCLSCGNCTSVCPTCFCYSENETPTLDGTSSVHSREWDSCFSQGHSYIHGITIRSETSQRYRQWLSHKFSYWHEQYGRSGCVGCGRCITWCPVGIDVTESVAEFKERRRD</sequence>
<accession>A0A370DNN2</accession>
<dbReference type="EMBL" id="QFXC01000002">
    <property type="protein sequence ID" value="RDH85984.1"/>
    <property type="molecule type" value="Genomic_DNA"/>
</dbReference>
<protein>
    <submittedName>
        <fullName evidence="5">Sulfite reductase subunit A</fullName>
    </submittedName>
</protein>
<dbReference type="PANTHER" id="PTHR40447:SF1">
    <property type="entry name" value="ANAEROBIC SULFITE REDUCTASE SUBUNIT A"/>
    <property type="match status" value="1"/>
</dbReference>
<dbReference type="PROSITE" id="PS00198">
    <property type="entry name" value="4FE4S_FER_1"/>
    <property type="match status" value="2"/>
</dbReference>
<feature type="domain" description="4Fe-4S ferredoxin-type" evidence="4">
    <location>
        <begin position="335"/>
        <end position="363"/>
    </location>
</feature>